<accession>A0A4W6C3T6</accession>
<reference evidence="6" key="2">
    <citation type="submission" date="2025-08" db="UniProtKB">
        <authorList>
            <consortium name="Ensembl"/>
        </authorList>
    </citation>
    <scope>IDENTIFICATION</scope>
</reference>
<dbReference type="AlphaFoldDB" id="A0A4W6C3T6"/>
<sequence length="477" mass="54146">MKFMGDFPLKGQTEQDLVTTILKVCNGDHGLMKDEAYCQVMKQVTANTSSKPDSCQRGWRLLYILTAFHRCSDVMKPFLLKFLQDACASPGVQYQGIAKACEQNLRRTFQYGGRVQYPNSMELKAMLAGRSSKRQLFLLPGGIERHLKIKTCSVALDAIEELCYEMGLHRAEALDEYAVFLVTHRGQNVRPLNKREYILDIATEAEPVDANYSLWFRRVIWSLALKLDNELYVTMHYNQVLPDYLKALLSVVPQGKASEQHLQQIARLAALQHRAKGDSIYLPTLREVQECVPPQFYSKQGSQHWLNMATQHMQQVQPLNPHQARAQFLGKAAALCVSERGHGAFPSEGGPVNSDPETDVRLQLPVRRDYDRRPAQPAHHAATAGAGMCLMKDVKRDVVKVFICNLSILDVPYCFYICVCIFQGLELCRVIAMHMENMLSVREKRLTLPPSEITTAITQTHTHRQTKTHREITLYAL</sequence>
<keyword evidence="2" id="KW-0963">Cytoplasm</keyword>
<proteinExistence type="predicted"/>
<protein>
    <recommendedName>
        <fullName evidence="5">MyTH4 domain-containing protein</fullName>
    </recommendedName>
</protein>
<dbReference type="PANTHER" id="PTHR22692">
    <property type="entry name" value="MYOSIN VII, XV"/>
    <property type="match status" value="1"/>
</dbReference>
<dbReference type="Gene3D" id="1.25.40.530">
    <property type="entry name" value="MyTH4 domain"/>
    <property type="match status" value="1"/>
</dbReference>
<reference evidence="7" key="1">
    <citation type="submission" date="2015-09" db="EMBL/GenBank/DDBJ databases">
        <authorList>
            <person name="Sai Rama Sridatta P."/>
        </authorList>
    </citation>
    <scope>NUCLEOTIDE SEQUENCE [LARGE SCALE GENOMIC DNA]</scope>
</reference>
<dbReference type="InterPro" id="IPR035963">
    <property type="entry name" value="FERM_2"/>
</dbReference>
<dbReference type="InterPro" id="IPR000857">
    <property type="entry name" value="MyTH4_dom"/>
</dbReference>
<dbReference type="InterPro" id="IPR019748">
    <property type="entry name" value="FERM_central"/>
</dbReference>
<dbReference type="GO" id="GO:0005856">
    <property type="term" value="C:cytoskeleton"/>
    <property type="evidence" value="ECO:0007669"/>
    <property type="project" value="InterPro"/>
</dbReference>
<evidence type="ECO:0000256" key="3">
    <source>
        <dbReference type="ARBA" id="ARBA00022737"/>
    </source>
</evidence>
<evidence type="ECO:0000256" key="2">
    <source>
        <dbReference type="ARBA" id="ARBA00022490"/>
    </source>
</evidence>
<name>A0A4W6C3T6_LATCA</name>
<reference evidence="6" key="3">
    <citation type="submission" date="2025-09" db="UniProtKB">
        <authorList>
            <consortium name="Ensembl"/>
        </authorList>
    </citation>
    <scope>IDENTIFICATION</scope>
</reference>
<keyword evidence="4" id="KW-0009">Actin-binding</keyword>
<dbReference type="SMART" id="SM00139">
    <property type="entry name" value="MyTH4"/>
    <property type="match status" value="1"/>
</dbReference>
<dbReference type="Proteomes" id="UP000314980">
    <property type="component" value="Unassembled WGS sequence"/>
</dbReference>
<feature type="domain" description="MyTH4" evidence="5">
    <location>
        <begin position="1"/>
        <end position="127"/>
    </location>
</feature>
<organism evidence="6 7">
    <name type="scientific">Lates calcarifer</name>
    <name type="common">Barramundi</name>
    <name type="synonym">Holocentrus calcarifer</name>
    <dbReference type="NCBI Taxonomy" id="8187"/>
    <lineage>
        <taxon>Eukaryota</taxon>
        <taxon>Metazoa</taxon>
        <taxon>Chordata</taxon>
        <taxon>Craniata</taxon>
        <taxon>Vertebrata</taxon>
        <taxon>Euteleostomi</taxon>
        <taxon>Actinopterygii</taxon>
        <taxon>Neopterygii</taxon>
        <taxon>Teleostei</taxon>
        <taxon>Neoteleostei</taxon>
        <taxon>Acanthomorphata</taxon>
        <taxon>Carangaria</taxon>
        <taxon>Carangaria incertae sedis</taxon>
        <taxon>Centropomidae</taxon>
        <taxon>Lates</taxon>
    </lineage>
</organism>
<dbReference type="STRING" id="8187.ENSLCAP00010008205"/>
<dbReference type="PANTHER" id="PTHR22692:SF21">
    <property type="entry name" value="MYOSIN XVA"/>
    <property type="match status" value="1"/>
</dbReference>
<dbReference type="GO" id="GO:0003779">
    <property type="term" value="F:actin binding"/>
    <property type="evidence" value="ECO:0007669"/>
    <property type="project" value="UniProtKB-KW"/>
</dbReference>
<evidence type="ECO:0000259" key="5">
    <source>
        <dbReference type="PROSITE" id="PS51016"/>
    </source>
</evidence>
<dbReference type="Pfam" id="PF00373">
    <property type="entry name" value="FERM_M"/>
    <property type="match status" value="1"/>
</dbReference>
<dbReference type="CDD" id="cd14473">
    <property type="entry name" value="FERM_B-lobe"/>
    <property type="match status" value="1"/>
</dbReference>
<evidence type="ECO:0000313" key="7">
    <source>
        <dbReference type="Proteomes" id="UP000314980"/>
    </source>
</evidence>
<keyword evidence="7" id="KW-1185">Reference proteome</keyword>
<dbReference type="GeneTree" id="ENSGT00930000151032"/>
<dbReference type="InterPro" id="IPR051567">
    <property type="entry name" value="Unconventional_Myosin_ATPase"/>
</dbReference>
<comment type="subcellular location">
    <subcellularLocation>
        <location evidence="1">Cytoplasm</location>
    </subcellularLocation>
</comment>
<evidence type="ECO:0000256" key="1">
    <source>
        <dbReference type="ARBA" id="ARBA00004496"/>
    </source>
</evidence>
<dbReference type="GO" id="GO:0005737">
    <property type="term" value="C:cytoplasm"/>
    <property type="evidence" value="ECO:0007669"/>
    <property type="project" value="UniProtKB-SubCell"/>
</dbReference>
<dbReference type="InParanoid" id="A0A4W6C3T6"/>
<dbReference type="InterPro" id="IPR038185">
    <property type="entry name" value="MyTH4_dom_sf"/>
</dbReference>
<dbReference type="Pfam" id="PF00784">
    <property type="entry name" value="MyTH4"/>
    <property type="match status" value="1"/>
</dbReference>
<evidence type="ECO:0000256" key="4">
    <source>
        <dbReference type="ARBA" id="ARBA00023203"/>
    </source>
</evidence>
<dbReference type="PROSITE" id="PS51016">
    <property type="entry name" value="MYTH4"/>
    <property type="match status" value="1"/>
</dbReference>
<dbReference type="SUPFAM" id="SSF47031">
    <property type="entry name" value="Second domain of FERM"/>
    <property type="match status" value="1"/>
</dbReference>
<dbReference type="Ensembl" id="ENSLCAT00010008398.1">
    <property type="protein sequence ID" value="ENSLCAP00010008205.1"/>
    <property type="gene ID" value="ENSLCAG00010003980.1"/>
</dbReference>
<keyword evidence="3" id="KW-0677">Repeat</keyword>
<evidence type="ECO:0000313" key="6">
    <source>
        <dbReference type="Ensembl" id="ENSLCAP00010008205.1"/>
    </source>
</evidence>